<protein>
    <submittedName>
        <fullName evidence="1">Uncharacterized protein</fullName>
    </submittedName>
</protein>
<evidence type="ECO:0000313" key="2">
    <source>
        <dbReference type="Proteomes" id="UP000663292"/>
    </source>
</evidence>
<organism evidence="1 2">
    <name type="scientific">Halapricum desulfuricans</name>
    <dbReference type="NCBI Taxonomy" id="2841257"/>
    <lineage>
        <taxon>Archaea</taxon>
        <taxon>Methanobacteriati</taxon>
        <taxon>Methanobacteriota</taxon>
        <taxon>Stenosarchaea group</taxon>
        <taxon>Halobacteria</taxon>
        <taxon>Halobacteriales</taxon>
        <taxon>Haloarculaceae</taxon>
        <taxon>Halapricum</taxon>
    </lineage>
</organism>
<accession>A0A897NM10</accession>
<evidence type="ECO:0000313" key="1">
    <source>
        <dbReference type="EMBL" id="QSG13792.1"/>
    </source>
</evidence>
<reference evidence="1 2" key="1">
    <citation type="submission" date="2020-11" db="EMBL/GenBank/DDBJ databases">
        <title>Carbohydrate-dependent, anaerobic sulfur respiration: A novel catabolism in halophilic archaea.</title>
        <authorList>
            <person name="Sorokin D.Y."/>
            <person name="Messina E."/>
            <person name="Smedile F."/>
            <person name="La Cono V."/>
            <person name="Hallsworth J.E."/>
            <person name="Yakimov M.M."/>
        </authorList>
    </citation>
    <scope>NUCLEOTIDE SEQUENCE [LARGE SCALE GENOMIC DNA]</scope>
    <source>
        <strain evidence="1 2">HSR-Est</strain>
    </source>
</reference>
<name>A0A897NM10_9EURY</name>
<proteinExistence type="predicted"/>
<gene>
    <name evidence="1" type="ORF">HSEST_0241</name>
</gene>
<dbReference type="EMBL" id="CP064791">
    <property type="protein sequence ID" value="QSG13792.1"/>
    <property type="molecule type" value="Genomic_DNA"/>
</dbReference>
<dbReference type="AlphaFoldDB" id="A0A897NM10"/>
<dbReference type="Proteomes" id="UP000663292">
    <property type="component" value="Chromosome"/>
</dbReference>
<sequence length="62" mass="6408">MLDCRFICCYKHTNTTVKSDAVRTVGPVRGVGGRAGVATAVFGAAIAGRTGVLSSTRYETGT</sequence>
<keyword evidence="2" id="KW-1185">Reference proteome</keyword>